<evidence type="ECO:0000256" key="1">
    <source>
        <dbReference type="SAM" id="MobiDB-lite"/>
    </source>
</evidence>
<feature type="region of interest" description="Disordered" evidence="1">
    <location>
        <begin position="62"/>
        <end position="85"/>
    </location>
</feature>
<dbReference type="EMBL" id="MU003698">
    <property type="protein sequence ID" value="KAF2811428.1"/>
    <property type="molecule type" value="Genomic_DNA"/>
</dbReference>
<keyword evidence="3" id="KW-1185">Reference proteome</keyword>
<dbReference type="OrthoDB" id="4156902at2759"/>
<dbReference type="RefSeq" id="XP_033578392.1">
    <property type="nucleotide sequence ID" value="XM_033727257.1"/>
</dbReference>
<evidence type="ECO:0000313" key="4">
    <source>
        <dbReference type="RefSeq" id="XP_033578392.1"/>
    </source>
</evidence>
<reference evidence="4" key="2">
    <citation type="submission" date="2020-04" db="EMBL/GenBank/DDBJ databases">
        <authorList>
            <consortium name="NCBI Genome Project"/>
        </authorList>
    </citation>
    <scope>NUCLEOTIDE SEQUENCE</scope>
    <source>
        <strain evidence="4">CBS 304.34</strain>
    </source>
</reference>
<evidence type="ECO:0000313" key="3">
    <source>
        <dbReference type="Proteomes" id="UP000504636"/>
    </source>
</evidence>
<proteinExistence type="predicted"/>
<organism evidence="2">
    <name type="scientific">Mytilinidion resinicola</name>
    <dbReference type="NCBI Taxonomy" id="574789"/>
    <lineage>
        <taxon>Eukaryota</taxon>
        <taxon>Fungi</taxon>
        <taxon>Dikarya</taxon>
        <taxon>Ascomycota</taxon>
        <taxon>Pezizomycotina</taxon>
        <taxon>Dothideomycetes</taxon>
        <taxon>Pleosporomycetidae</taxon>
        <taxon>Mytilinidiales</taxon>
        <taxon>Mytilinidiaceae</taxon>
        <taxon>Mytilinidion</taxon>
    </lineage>
</organism>
<evidence type="ECO:0000313" key="2">
    <source>
        <dbReference type="EMBL" id="KAF2811428.1"/>
    </source>
</evidence>
<dbReference type="GeneID" id="54468150"/>
<sequence>MHDVATRAQALTLKSLGIPNGEIERITGIKPRTLRDLWQKAFSRGFDPNAPKILDSYVEDAPRSGRPLLQTPRKTARLQKLVSKN</sequence>
<dbReference type="AlphaFoldDB" id="A0A6A6YS99"/>
<reference evidence="4" key="3">
    <citation type="submission" date="2025-04" db="UniProtKB">
        <authorList>
            <consortium name="RefSeq"/>
        </authorList>
    </citation>
    <scope>IDENTIFICATION</scope>
    <source>
        <strain evidence="4">CBS 304.34</strain>
    </source>
</reference>
<dbReference type="Proteomes" id="UP000504636">
    <property type="component" value="Unplaced"/>
</dbReference>
<accession>A0A6A6YS99</accession>
<reference evidence="2 4" key="1">
    <citation type="journal article" date="2020" name="Stud. Mycol.">
        <title>101 Dothideomycetes genomes: a test case for predicting lifestyles and emergence of pathogens.</title>
        <authorList>
            <person name="Haridas S."/>
            <person name="Albert R."/>
            <person name="Binder M."/>
            <person name="Bloem J."/>
            <person name="Labutti K."/>
            <person name="Salamov A."/>
            <person name="Andreopoulos B."/>
            <person name="Baker S."/>
            <person name="Barry K."/>
            <person name="Bills G."/>
            <person name="Bluhm B."/>
            <person name="Cannon C."/>
            <person name="Castanera R."/>
            <person name="Culley D."/>
            <person name="Daum C."/>
            <person name="Ezra D."/>
            <person name="Gonzalez J."/>
            <person name="Henrissat B."/>
            <person name="Kuo A."/>
            <person name="Liang C."/>
            <person name="Lipzen A."/>
            <person name="Lutzoni F."/>
            <person name="Magnuson J."/>
            <person name="Mondo S."/>
            <person name="Nolan M."/>
            <person name="Ohm R."/>
            <person name="Pangilinan J."/>
            <person name="Park H.-J."/>
            <person name="Ramirez L."/>
            <person name="Alfaro M."/>
            <person name="Sun H."/>
            <person name="Tritt A."/>
            <person name="Yoshinaga Y."/>
            <person name="Zwiers L.-H."/>
            <person name="Turgeon B."/>
            <person name="Goodwin S."/>
            <person name="Spatafora J."/>
            <person name="Crous P."/>
            <person name="Grigoriev I."/>
        </authorList>
    </citation>
    <scope>NUCLEOTIDE SEQUENCE</scope>
    <source>
        <strain evidence="2 4">CBS 304.34</strain>
    </source>
</reference>
<name>A0A6A6YS99_9PEZI</name>
<protein>
    <submittedName>
        <fullName evidence="2 4">Uncharacterized protein</fullName>
    </submittedName>
</protein>
<gene>
    <name evidence="2 4" type="ORF">BDZ99DRAFT_559437</name>
</gene>